<keyword evidence="3" id="KW-1185">Reference proteome</keyword>
<dbReference type="Proteomes" id="UP001321475">
    <property type="component" value="Chromosome"/>
</dbReference>
<reference evidence="3" key="1">
    <citation type="journal article" date="2019" name="Int. J. Syst. Evol. Microbiol.">
        <title>The Global Catalogue of Microorganisms (GCM) 10K type strain sequencing project: providing services to taxonomists for standard genome sequencing and annotation.</title>
        <authorList>
            <consortium name="The Broad Institute Genomics Platform"/>
            <consortium name="The Broad Institute Genome Sequencing Center for Infectious Disease"/>
            <person name="Wu L."/>
            <person name="Ma J."/>
        </authorList>
    </citation>
    <scope>NUCLEOTIDE SEQUENCE [LARGE SCALE GENOMIC DNA]</scope>
    <source>
        <strain evidence="3">NBRC 108565</strain>
    </source>
</reference>
<dbReference type="Pfam" id="PF01547">
    <property type="entry name" value="SBP_bac_1"/>
    <property type="match status" value="1"/>
</dbReference>
<gene>
    <name evidence="2" type="ORF">GCM10025865_06810</name>
</gene>
<dbReference type="InterPro" id="IPR006059">
    <property type="entry name" value="SBP"/>
</dbReference>
<organism evidence="2 3">
    <name type="scientific">Paraoerskovia sediminicola</name>
    <dbReference type="NCBI Taxonomy" id="1138587"/>
    <lineage>
        <taxon>Bacteria</taxon>
        <taxon>Bacillati</taxon>
        <taxon>Actinomycetota</taxon>
        <taxon>Actinomycetes</taxon>
        <taxon>Micrococcales</taxon>
        <taxon>Cellulomonadaceae</taxon>
        <taxon>Paraoerskovia</taxon>
    </lineage>
</organism>
<dbReference type="RefSeq" id="WP_286218547.1">
    <property type="nucleotide sequence ID" value="NZ_AP027729.1"/>
</dbReference>
<evidence type="ECO:0000256" key="1">
    <source>
        <dbReference type="SAM" id="SignalP"/>
    </source>
</evidence>
<dbReference type="InterPro" id="IPR050490">
    <property type="entry name" value="Bact_solute-bd_prot1"/>
</dbReference>
<keyword evidence="2" id="KW-0449">Lipoprotein</keyword>
<accession>A0ABM8FZX1</accession>
<feature type="chain" id="PRO_5045352300" evidence="1">
    <location>
        <begin position="32"/>
        <end position="440"/>
    </location>
</feature>
<evidence type="ECO:0000313" key="2">
    <source>
        <dbReference type="EMBL" id="BDZ41382.1"/>
    </source>
</evidence>
<protein>
    <submittedName>
        <fullName evidence="2">Lipoprotein</fullName>
    </submittedName>
</protein>
<sequence length="440" mass="47055">MRIARTKLATGLGTATVLALALTACSGSSDGAGSDDAAPVDTEEDITLTFAFWGNDDRADKYAQSIDLFEEANPNITVQEQFQSWPDYWTARNTEAAGSSLPDVMQMDLSYLRQYAAAGQLADLSGQIDTNLDVSGFDESLLASGTVDGTQYAIPTSVNTFAMFYNPALVESLGVDLPAEGYTWDDYFAWIEEASAAGADMDPQLYGAGDPTAVFWLFLQNLIQQGIDPFTEDGQLGFTPEDMTAWLDKGQPLRDAGATFPIDQVKQIEPLGGFTVNQSATEISWDNFLAGYVADSGTEDIAMLPIPAGDDGAKMFPKPSMLLAPSANSENPDAAAALISFLVNDPEVGTIFGTSKGVPAVQAQVDAMGVEDGSVDARVVEYEESIADLITETAPLPVEGFGAVEAEYLRLSEELQYGTITVDEFVEQWFASAEQSIPQS</sequence>
<evidence type="ECO:0000313" key="3">
    <source>
        <dbReference type="Proteomes" id="UP001321475"/>
    </source>
</evidence>
<name>A0ABM8FZX1_9CELL</name>
<dbReference type="EMBL" id="AP027729">
    <property type="protein sequence ID" value="BDZ41382.1"/>
    <property type="molecule type" value="Genomic_DNA"/>
</dbReference>
<feature type="signal peptide" evidence="1">
    <location>
        <begin position="1"/>
        <end position="31"/>
    </location>
</feature>
<proteinExistence type="predicted"/>
<dbReference type="PANTHER" id="PTHR43649">
    <property type="entry name" value="ARABINOSE-BINDING PROTEIN-RELATED"/>
    <property type="match status" value="1"/>
</dbReference>
<dbReference type="SUPFAM" id="SSF53850">
    <property type="entry name" value="Periplasmic binding protein-like II"/>
    <property type="match status" value="1"/>
</dbReference>
<dbReference type="PANTHER" id="PTHR43649:SF30">
    <property type="entry name" value="ABC TRANSPORTER SUBSTRATE-BINDING PROTEIN"/>
    <property type="match status" value="1"/>
</dbReference>
<dbReference type="Gene3D" id="3.40.190.10">
    <property type="entry name" value="Periplasmic binding protein-like II"/>
    <property type="match status" value="2"/>
</dbReference>
<keyword evidence="1" id="KW-0732">Signal</keyword>
<dbReference type="PROSITE" id="PS51257">
    <property type="entry name" value="PROKAR_LIPOPROTEIN"/>
    <property type="match status" value="1"/>
</dbReference>